<keyword evidence="1" id="KW-0175">Coiled coil</keyword>
<feature type="region of interest" description="Disordered" evidence="2">
    <location>
        <begin position="367"/>
        <end position="403"/>
    </location>
</feature>
<feature type="region of interest" description="Disordered" evidence="2">
    <location>
        <begin position="661"/>
        <end position="680"/>
    </location>
</feature>
<feature type="compositionally biased region" description="Polar residues" evidence="2">
    <location>
        <begin position="742"/>
        <end position="754"/>
    </location>
</feature>
<feature type="compositionally biased region" description="Acidic residues" evidence="2">
    <location>
        <begin position="663"/>
        <end position="672"/>
    </location>
</feature>
<feature type="region of interest" description="Disordered" evidence="2">
    <location>
        <begin position="741"/>
        <end position="761"/>
    </location>
</feature>
<feature type="compositionally biased region" description="Polar residues" evidence="2">
    <location>
        <begin position="827"/>
        <end position="838"/>
    </location>
</feature>
<proteinExistence type="predicted"/>
<protein>
    <submittedName>
        <fullName evidence="3">Uncharacterized protein</fullName>
    </submittedName>
</protein>
<feature type="region of interest" description="Disordered" evidence="2">
    <location>
        <begin position="780"/>
        <end position="849"/>
    </location>
</feature>
<feature type="compositionally biased region" description="Polar residues" evidence="2">
    <location>
        <begin position="502"/>
        <end position="512"/>
    </location>
</feature>
<accession>E4WXK2</accession>
<evidence type="ECO:0000256" key="1">
    <source>
        <dbReference type="SAM" id="Coils"/>
    </source>
</evidence>
<organism evidence="3">
    <name type="scientific">Oikopleura dioica</name>
    <name type="common">Tunicate</name>
    <dbReference type="NCBI Taxonomy" id="34765"/>
    <lineage>
        <taxon>Eukaryota</taxon>
        <taxon>Metazoa</taxon>
        <taxon>Chordata</taxon>
        <taxon>Tunicata</taxon>
        <taxon>Appendicularia</taxon>
        <taxon>Copelata</taxon>
        <taxon>Oikopleuridae</taxon>
        <taxon>Oikopleura</taxon>
    </lineage>
</organism>
<dbReference type="OrthoDB" id="10611245at2759"/>
<feature type="coiled-coil region" evidence="1">
    <location>
        <begin position="22"/>
        <end position="69"/>
    </location>
</feature>
<keyword evidence="4" id="KW-1185">Reference proteome</keyword>
<feature type="region of interest" description="Disordered" evidence="2">
    <location>
        <begin position="241"/>
        <end position="266"/>
    </location>
</feature>
<feature type="region of interest" description="Disordered" evidence="2">
    <location>
        <begin position="687"/>
        <end position="727"/>
    </location>
</feature>
<feature type="compositionally biased region" description="Polar residues" evidence="2">
    <location>
        <begin position="279"/>
        <end position="299"/>
    </location>
</feature>
<feature type="region of interest" description="Disordered" evidence="2">
    <location>
        <begin position="452"/>
        <end position="629"/>
    </location>
</feature>
<evidence type="ECO:0000256" key="2">
    <source>
        <dbReference type="SAM" id="MobiDB-lite"/>
    </source>
</evidence>
<sequence length="1312" mass="146599">MSDMDGPVRPDSPVEYYPVKYVEQYKKKIQQLHLELAKAQDCNALFDENKRLRMRIAELEQEKRAREATEAWETSLLRKQATQGYMYQNPESRLPSRSHMTPVTMAMEVTPLKPPGSPSKMVTVTVAMPEPLVNGVSHSSILNSFGSSPRDHNNSSSSGVIIKPLAQQVADPVASSIISQGPISSTATRRISAPITSMPIRPEPLHERKFVPHMPSAQQPLLTSGVGLKPMPISAQVNLSNAKPRVAHQTATATPEPELPSATDEPLRMTGVVLPPSLISASHNSTSAPARTIARQNSKPESRPTPPKQPQKSLSAVVSSLNNKRKASSESNNPLAKLKKRALSTAAKNNQPVGIFKPEPKKAFSEMFSKEKKKPEPAKKPEPVKKTDEPEKKKPARKGRSDEWIAEKIKELVVKYDYDFDKIPAADFITKAKQCQYSKNLCMKRAREMIAAKKKEDEEKEEEEELDTGAADLDKLLGLSASDSSSSDGSSSSESEDEAPTKSVQKDVTTPNDDSKTETAQDKHEANENDVLGSIFQQVEQRPDMVMTPLQKRPVKTGITAPLGPAPSLDLDKNAIKPELASASNKNNSSELLLGEVKSSNDQKATNTEKSSELMEVDSSEKISEEEEADIQMKIAQVANEDNEEKKRRMSAALIDQCGLNLDSDESDDEQGSLEIATNDVSAESAALAIDEDSQSSEKSELFIDDPTAQVPTATESTNETKEPLRMTGVVLPPSLLAAVRNGNQKSATQNSTEQEQDPMEIEIEDQSSVNSLQLEVCRVPSESGTHDSRLARRSTRNSTRIALKKSGETDPQAQDAKAILPAPKETLTSKTAESPTKATPGPEAPVEAGEWNPEVYENFVNEDKKKALLEQLNKYPQLKCLKNFQQRSYVLQMRNCLAESICIRQIDDPDIPRKVLDMPKAAKDYLMLIPQKNLLQLVLLTRDIKHPGERDGDFEIILQRIREQILEITDNFPHYEVAKLEEFAQIEGLFLMLLTMLKSQIKSRKDRVYFEMHRFTLFLAHLISKTQIPDKKCAGPNSAIVFYIFCLMSKKIIPEFFLGDVISSKLLNFLPYLAILEYAQEKHDVYIGKLHFYSTNISTQDFPDNTGVKLKNTKEMHAMMNRIKDAVFAIRRKELSLGINSIQERSLDSGRDAFQLLVNVKSYEWAKKLIKSVFTRFIITFSGKNLNVGGFSDNLSQNEVEHFVLQVHSFYAYLKCYGRCKDPVHESAMGKLKVLLSELSKCKGTKTEQACLIANEAIKVVQGFKLCDKIEWNREIQDLNKKVAKMRVLSPELLYRLELPLDFYEREEMAI</sequence>
<dbReference type="EMBL" id="FN653018">
    <property type="protein sequence ID" value="CBY22094.1"/>
    <property type="molecule type" value="Genomic_DNA"/>
</dbReference>
<feature type="compositionally biased region" description="Polar residues" evidence="2">
    <location>
        <begin position="310"/>
        <end position="322"/>
    </location>
</feature>
<evidence type="ECO:0000313" key="4">
    <source>
        <dbReference type="Proteomes" id="UP000001307"/>
    </source>
</evidence>
<dbReference type="InParanoid" id="E4WXK2"/>
<gene>
    <name evidence="3" type="ORF">GSOID_T00011637001</name>
</gene>
<dbReference type="Proteomes" id="UP000001307">
    <property type="component" value="Unassembled WGS sequence"/>
</dbReference>
<feature type="compositionally biased region" description="Basic and acidic residues" evidence="2">
    <location>
        <begin position="513"/>
        <end position="527"/>
    </location>
</feature>
<feature type="compositionally biased region" description="Polar residues" evidence="2">
    <location>
        <begin position="598"/>
        <end position="609"/>
    </location>
</feature>
<name>E4WXK2_OIKDI</name>
<feature type="compositionally biased region" description="Acidic residues" evidence="2">
    <location>
        <begin position="458"/>
        <end position="467"/>
    </location>
</feature>
<feature type="region of interest" description="Disordered" evidence="2">
    <location>
        <begin position="278"/>
        <end position="336"/>
    </location>
</feature>
<feature type="compositionally biased region" description="Polar residues" evidence="2">
    <location>
        <begin position="582"/>
        <end position="591"/>
    </location>
</feature>
<evidence type="ECO:0000313" key="3">
    <source>
        <dbReference type="EMBL" id="CBY22094.1"/>
    </source>
</evidence>
<reference evidence="3" key="1">
    <citation type="journal article" date="2010" name="Science">
        <title>Plasticity of animal genome architecture unmasked by rapid evolution of a pelagic tunicate.</title>
        <authorList>
            <person name="Denoeud F."/>
            <person name="Henriet S."/>
            <person name="Mungpakdee S."/>
            <person name="Aury J.M."/>
            <person name="Da Silva C."/>
            <person name="Brinkmann H."/>
            <person name="Mikhaleva J."/>
            <person name="Olsen L.C."/>
            <person name="Jubin C."/>
            <person name="Canestro C."/>
            <person name="Bouquet J.M."/>
            <person name="Danks G."/>
            <person name="Poulain J."/>
            <person name="Campsteijn C."/>
            <person name="Adamski M."/>
            <person name="Cross I."/>
            <person name="Yadetie F."/>
            <person name="Muffato M."/>
            <person name="Louis A."/>
            <person name="Butcher S."/>
            <person name="Tsagkogeorga G."/>
            <person name="Konrad A."/>
            <person name="Singh S."/>
            <person name="Jensen M.F."/>
            <person name="Cong E.H."/>
            <person name="Eikeseth-Otteraa H."/>
            <person name="Noel B."/>
            <person name="Anthouard V."/>
            <person name="Porcel B.M."/>
            <person name="Kachouri-Lafond R."/>
            <person name="Nishino A."/>
            <person name="Ugolini M."/>
            <person name="Chourrout P."/>
            <person name="Nishida H."/>
            <person name="Aasland R."/>
            <person name="Huzurbazar S."/>
            <person name="Westhof E."/>
            <person name="Delsuc F."/>
            <person name="Lehrach H."/>
            <person name="Reinhardt R."/>
            <person name="Weissenbach J."/>
            <person name="Roy S.W."/>
            <person name="Artiguenave F."/>
            <person name="Postlethwait J.H."/>
            <person name="Manak J.R."/>
            <person name="Thompson E.M."/>
            <person name="Jaillon O."/>
            <person name="Du Pasquier L."/>
            <person name="Boudinot P."/>
            <person name="Liberles D.A."/>
            <person name="Volff J.N."/>
            <person name="Philippe H."/>
            <person name="Lenhard B."/>
            <person name="Roest Crollius H."/>
            <person name="Wincker P."/>
            <person name="Chourrout D."/>
        </authorList>
    </citation>
    <scope>NUCLEOTIDE SEQUENCE [LARGE SCALE GENOMIC DNA]</scope>
</reference>
<feature type="compositionally biased region" description="Low complexity" evidence="2">
    <location>
        <begin position="476"/>
        <end position="493"/>
    </location>
</feature>